<dbReference type="InterPro" id="IPR042946">
    <property type="entry name" value="CMBL"/>
</dbReference>
<dbReference type="PANTHER" id="PTHR46812">
    <property type="entry name" value="CARBOXYMETHYLENEBUTENOLIDASE HOMOLOG"/>
    <property type="match status" value="1"/>
</dbReference>
<evidence type="ECO:0000313" key="7">
    <source>
        <dbReference type="EMBL" id="CAF1396277.1"/>
    </source>
</evidence>
<comment type="caution">
    <text evidence="7">The sequence shown here is derived from an EMBL/GenBank/DDBJ whole genome shotgun (WGS) entry which is preliminary data.</text>
</comment>
<name>A0A815KPB5_ADIRI</name>
<dbReference type="Proteomes" id="UP000663828">
    <property type="component" value="Unassembled WGS sequence"/>
</dbReference>
<evidence type="ECO:0000256" key="1">
    <source>
        <dbReference type="ARBA" id="ARBA00004514"/>
    </source>
</evidence>
<organism evidence="7 8">
    <name type="scientific">Adineta ricciae</name>
    <name type="common">Rotifer</name>
    <dbReference type="NCBI Taxonomy" id="249248"/>
    <lineage>
        <taxon>Eukaryota</taxon>
        <taxon>Metazoa</taxon>
        <taxon>Spiralia</taxon>
        <taxon>Gnathifera</taxon>
        <taxon>Rotifera</taxon>
        <taxon>Eurotatoria</taxon>
        <taxon>Bdelloidea</taxon>
        <taxon>Adinetida</taxon>
        <taxon>Adinetidae</taxon>
        <taxon>Adineta</taxon>
    </lineage>
</organism>
<feature type="domain" description="Dienelactone hydrolase" evidence="6">
    <location>
        <begin position="50"/>
        <end position="250"/>
    </location>
</feature>
<dbReference type="GO" id="GO:0005829">
    <property type="term" value="C:cytosol"/>
    <property type="evidence" value="ECO:0007669"/>
    <property type="project" value="UniProtKB-SubCell"/>
</dbReference>
<dbReference type="Pfam" id="PF01738">
    <property type="entry name" value="DLH"/>
    <property type="match status" value="1"/>
</dbReference>
<dbReference type="GO" id="GO:0016787">
    <property type="term" value="F:hydrolase activity"/>
    <property type="evidence" value="ECO:0007669"/>
    <property type="project" value="UniProtKB-KW"/>
</dbReference>
<evidence type="ECO:0000256" key="3">
    <source>
        <dbReference type="ARBA" id="ARBA00014180"/>
    </source>
</evidence>
<evidence type="ECO:0000256" key="2">
    <source>
        <dbReference type="ARBA" id="ARBA00008456"/>
    </source>
</evidence>
<evidence type="ECO:0000256" key="5">
    <source>
        <dbReference type="ARBA" id="ARBA00022801"/>
    </source>
</evidence>
<evidence type="ECO:0000259" key="6">
    <source>
        <dbReference type="Pfam" id="PF01738"/>
    </source>
</evidence>
<sequence length="276" mass="30194">MHFLSTFLICAGYLVDHSINGLLWNETYLKGDLVQVGDLNVYSVGKSTLSFAVIVIYDVRGFNVSQTRVFCDRLASEYSTRVVMPDFFRGGAAPPSGNLSAWVSVAGNWSRVSNDLTSIASWLQKNDSTTRIGLIGFCWGGLQVVRACSNLSSLFFAGVSIHGSSITVTEVGLLKKPMFFIASGTDPALRPNISDAIEQANPLISKQCQYKTYDNMVHGFASARANFSNPANVAAIDDVHLNVINYFTKVLNNPAPFLSMNSQLIFLFVFVSLIFT</sequence>
<dbReference type="SUPFAM" id="SSF53474">
    <property type="entry name" value="alpha/beta-Hydrolases"/>
    <property type="match status" value="1"/>
</dbReference>
<keyword evidence="8" id="KW-1185">Reference proteome</keyword>
<comment type="subcellular location">
    <subcellularLocation>
        <location evidence="1">Cytoplasm</location>
        <location evidence="1">Cytosol</location>
    </subcellularLocation>
</comment>
<dbReference type="InterPro" id="IPR029058">
    <property type="entry name" value="AB_hydrolase_fold"/>
</dbReference>
<proteinExistence type="inferred from homology"/>
<evidence type="ECO:0000256" key="4">
    <source>
        <dbReference type="ARBA" id="ARBA00022490"/>
    </source>
</evidence>
<dbReference type="AlphaFoldDB" id="A0A815KPB5"/>
<keyword evidence="4" id="KW-0963">Cytoplasm</keyword>
<comment type="similarity">
    <text evidence="2">Belongs to the dienelactone hydrolase family.</text>
</comment>
<dbReference type="EMBL" id="CAJNOR010003270">
    <property type="protein sequence ID" value="CAF1396277.1"/>
    <property type="molecule type" value="Genomic_DNA"/>
</dbReference>
<dbReference type="PANTHER" id="PTHR46812:SF1">
    <property type="entry name" value="CARBOXYMETHYLENEBUTENOLIDASE HOMOLOG"/>
    <property type="match status" value="1"/>
</dbReference>
<keyword evidence="5" id="KW-0378">Hydrolase</keyword>
<dbReference type="InterPro" id="IPR002925">
    <property type="entry name" value="Dienelactn_hydro"/>
</dbReference>
<gene>
    <name evidence="7" type="ORF">XAT740_LOCUS33886</name>
</gene>
<accession>A0A815KPB5</accession>
<protein>
    <recommendedName>
        <fullName evidence="3">Carboxymethylenebutenolidase homolog</fullName>
    </recommendedName>
</protein>
<dbReference type="Gene3D" id="3.40.50.1820">
    <property type="entry name" value="alpha/beta hydrolase"/>
    <property type="match status" value="1"/>
</dbReference>
<reference evidence="7" key="1">
    <citation type="submission" date="2021-02" db="EMBL/GenBank/DDBJ databases">
        <authorList>
            <person name="Nowell W R."/>
        </authorList>
    </citation>
    <scope>NUCLEOTIDE SEQUENCE</scope>
</reference>
<evidence type="ECO:0000313" key="8">
    <source>
        <dbReference type="Proteomes" id="UP000663828"/>
    </source>
</evidence>